<dbReference type="PANTHER" id="PTHR37812:SF1">
    <property type="entry name" value="MU-LIKE PROPHAGE FLUMU PROTEIN C"/>
    <property type="match status" value="1"/>
</dbReference>
<sequence>MKYVKATSVLPESLISEIQKYVQGETIYIPKQSTSREKWGSKSGTRRFLKSRNATIKNAYSDGTALTELADKYCLSVETIKKIVYSKH</sequence>
<evidence type="ECO:0000313" key="2">
    <source>
        <dbReference type="Proteomes" id="UP001341444"/>
    </source>
</evidence>
<comment type="caution">
    <text evidence="1">The sequence shown here is derived from an EMBL/GenBank/DDBJ whole genome shotgun (WGS) entry which is preliminary data.</text>
</comment>
<keyword evidence="2" id="KW-1185">Reference proteome</keyword>
<dbReference type="InterPro" id="IPR052411">
    <property type="entry name" value="c-mor_Regulatory_Protein"/>
</dbReference>
<name>A0ABU6MM31_9BACI</name>
<gene>
    <name evidence="1" type="ORF">P4T90_22150</name>
</gene>
<dbReference type="RefSeq" id="WP_066264186.1">
    <property type="nucleotide sequence ID" value="NZ_JARMAB010000040.1"/>
</dbReference>
<dbReference type="SUPFAM" id="SSF46689">
    <property type="entry name" value="Homeodomain-like"/>
    <property type="match status" value="1"/>
</dbReference>
<dbReference type="Gene3D" id="1.10.10.60">
    <property type="entry name" value="Homeodomain-like"/>
    <property type="match status" value="1"/>
</dbReference>
<reference evidence="1 2" key="1">
    <citation type="submission" date="2023-03" db="EMBL/GenBank/DDBJ databases">
        <title>Bacillus Genome Sequencing.</title>
        <authorList>
            <person name="Dunlap C."/>
        </authorList>
    </citation>
    <scope>NUCLEOTIDE SEQUENCE [LARGE SCALE GENOMIC DNA]</scope>
    <source>
        <strain evidence="1 2">B-23453</strain>
    </source>
</reference>
<evidence type="ECO:0000313" key="1">
    <source>
        <dbReference type="EMBL" id="MED1205741.1"/>
    </source>
</evidence>
<dbReference type="InterPro" id="IPR009057">
    <property type="entry name" value="Homeodomain-like_sf"/>
</dbReference>
<dbReference type="InterPro" id="IPR049739">
    <property type="entry name" value="YraL-like"/>
</dbReference>
<dbReference type="NCBIfam" id="NF040785">
    <property type="entry name" value="CD3324_fam"/>
    <property type="match status" value="1"/>
</dbReference>
<organism evidence="1 2">
    <name type="scientific">Heyndrickxia acidicola</name>
    <dbReference type="NCBI Taxonomy" id="209389"/>
    <lineage>
        <taxon>Bacteria</taxon>
        <taxon>Bacillati</taxon>
        <taxon>Bacillota</taxon>
        <taxon>Bacilli</taxon>
        <taxon>Bacillales</taxon>
        <taxon>Bacillaceae</taxon>
        <taxon>Heyndrickxia</taxon>
    </lineage>
</organism>
<dbReference type="EMBL" id="JARMAB010000040">
    <property type="protein sequence ID" value="MED1205741.1"/>
    <property type="molecule type" value="Genomic_DNA"/>
</dbReference>
<protein>
    <submittedName>
        <fullName evidence="1">CD3324 family protein</fullName>
    </submittedName>
</protein>
<proteinExistence type="predicted"/>
<accession>A0ABU6MM31</accession>
<dbReference type="Proteomes" id="UP001341444">
    <property type="component" value="Unassembled WGS sequence"/>
</dbReference>
<dbReference type="PANTHER" id="PTHR37812">
    <property type="entry name" value="MU-LIKE PROPHAGE FLUMU PROTEIN C"/>
    <property type="match status" value="1"/>
</dbReference>